<keyword evidence="3" id="KW-1185">Reference proteome</keyword>
<gene>
    <name evidence="2" type="ORF">H4W30_002502</name>
</gene>
<name>A0ABR9L5B1_9PSEU</name>
<dbReference type="EMBL" id="JADBEJ010000004">
    <property type="protein sequence ID" value="MBE1575455.1"/>
    <property type="molecule type" value="Genomic_DNA"/>
</dbReference>
<evidence type="ECO:0000256" key="1">
    <source>
        <dbReference type="SAM" id="MobiDB-lite"/>
    </source>
</evidence>
<sequence length="351" mass="39003">MAEHADAAWCPPEPRELPALREHLAEYLTTFAAHLFTSALIREGRGTLRPVGDPDMGAELMLADEYRRLHQARLFYVTSDITPLVHHAARNLRDRWDIEPQDLPALTGFMLFAEPLATYAREDGKEVAIVAVSWGETTLISHPDGGLWLTFWSATDFAAVIAKFRAVGFPSAEATRLAHTQNAELTWDNEIYMPWGATQAVVPDEPGGRSLDPTKVAAAKTTIDWLRVVHAGWIFCQPNGFTEVSDEHLPKTLRKRSARAGHSTDPVRVLSVSRKTPPRPARAFEPTGRTVGVRFPVAPFLRRQAYGPNHSLRRWKVVSGHWRGPADAPVRIGKKVNLVDTPPSGQQGRKS</sequence>
<reference evidence="2 3" key="1">
    <citation type="submission" date="2020-10" db="EMBL/GenBank/DDBJ databases">
        <title>Sequencing the genomes of 1000 actinobacteria strains.</title>
        <authorList>
            <person name="Klenk H.-P."/>
        </authorList>
    </citation>
    <scope>NUCLEOTIDE SEQUENCE [LARGE SCALE GENOMIC DNA]</scope>
    <source>
        <strain evidence="2 3">DSM 46661</strain>
    </source>
</reference>
<proteinExistence type="predicted"/>
<evidence type="ECO:0000313" key="2">
    <source>
        <dbReference type="EMBL" id="MBE1575455.1"/>
    </source>
</evidence>
<dbReference type="Proteomes" id="UP000656548">
    <property type="component" value="Unassembled WGS sequence"/>
</dbReference>
<comment type="caution">
    <text evidence="2">The sequence shown here is derived from an EMBL/GenBank/DDBJ whole genome shotgun (WGS) entry which is preliminary data.</text>
</comment>
<dbReference type="RefSeq" id="WP_192742964.1">
    <property type="nucleotide sequence ID" value="NZ_JADBEJ010000004.1"/>
</dbReference>
<accession>A0ABR9L5B1</accession>
<organism evidence="2 3">
    <name type="scientific">Amycolatopsis roodepoortensis</name>
    <dbReference type="NCBI Taxonomy" id="700274"/>
    <lineage>
        <taxon>Bacteria</taxon>
        <taxon>Bacillati</taxon>
        <taxon>Actinomycetota</taxon>
        <taxon>Actinomycetes</taxon>
        <taxon>Pseudonocardiales</taxon>
        <taxon>Pseudonocardiaceae</taxon>
        <taxon>Amycolatopsis</taxon>
    </lineage>
</organism>
<protein>
    <submittedName>
        <fullName evidence="2">Uncharacterized protein</fullName>
    </submittedName>
</protein>
<evidence type="ECO:0000313" key="3">
    <source>
        <dbReference type="Proteomes" id="UP000656548"/>
    </source>
</evidence>
<feature type="region of interest" description="Disordered" evidence="1">
    <location>
        <begin position="255"/>
        <end position="286"/>
    </location>
</feature>